<dbReference type="GO" id="GO:0003677">
    <property type="term" value="F:DNA binding"/>
    <property type="evidence" value="ECO:0007669"/>
    <property type="project" value="UniProtKB-UniRule"/>
</dbReference>
<dbReference type="GO" id="GO:0006351">
    <property type="term" value="P:DNA-templated transcription"/>
    <property type="evidence" value="ECO:0007669"/>
    <property type="project" value="UniProtKB-UniRule"/>
</dbReference>
<evidence type="ECO:0000256" key="7">
    <source>
        <dbReference type="RuleBase" id="RU000434"/>
    </source>
</evidence>
<dbReference type="InterPro" id="IPR007641">
    <property type="entry name" value="RNA_pol_Rpb2_7"/>
</dbReference>
<dbReference type="InterPro" id="IPR037034">
    <property type="entry name" value="RNA_pol_Rpb2_2_sf"/>
</dbReference>
<dbReference type="NCBIfam" id="NF001616">
    <property type="entry name" value="PRK00405.1"/>
    <property type="match status" value="1"/>
</dbReference>
<dbReference type="InterPro" id="IPR007644">
    <property type="entry name" value="RNA_pol_bsu_protrusion"/>
</dbReference>
<protein>
    <recommendedName>
        <fullName evidence="6 8">DNA-directed RNA polymerase subunit beta</fullName>
        <shortName evidence="6">RNAP subunit beta</shortName>
        <ecNumber evidence="6 8">2.7.7.6</ecNumber>
    </recommendedName>
    <alternativeName>
        <fullName evidence="6">RNA polymerase subunit beta</fullName>
    </alternativeName>
    <alternativeName>
        <fullName evidence="6">Transcriptase subunit beta</fullName>
    </alternativeName>
</protein>
<dbReference type="Pfam" id="PF04563">
    <property type="entry name" value="RNA_pol_Rpb2_1"/>
    <property type="match status" value="1"/>
</dbReference>
<dbReference type="Gene3D" id="3.90.1800.10">
    <property type="entry name" value="RNA polymerase alpha subunit dimerisation domain"/>
    <property type="match status" value="1"/>
</dbReference>
<feature type="domain" description="RNA polymerase Rpb2" evidence="10">
    <location>
        <begin position="995"/>
        <end position="1068"/>
    </location>
</feature>
<dbReference type="Gene3D" id="3.90.1110.10">
    <property type="entry name" value="RNA polymerase Rpb2, domain 2"/>
    <property type="match status" value="1"/>
</dbReference>
<evidence type="ECO:0000256" key="1">
    <source>
        <dbReference type="ARBA" id="ARBA00022478"/>
    </source>
</evidence>
<dbReference type="InterPro" id="IPR019462">
    <property type="entry name" value="DNA-dir_RNA_pol_bsu_external_1"/>
</dbReference>
<evidence type="ECO:0000259" key="11">
    <source>
        <dbReference type="Pfam" id="PF04561"/>
    </source>
</evidence>
<dbReference type="Proteomes" id="UP000176850">
    <property type="component" value="Unassembled WGS sequence"/>
</dbReference>
<evidence type="ECO:0000256" key="3">
    <source>
        <dbReference type="ARBA" id="ARBA00022695"/>
    </source>
</evidence>
<proteinExistence type="inferred from homology"/>
<dbReference type="InterPro" id="IPR007121">
    <property type="entry name" value="RNA_pol_bsu_CS"/>
</dbReference>
<dbReference type="EMBL" id="MFZH01000007">
    <property type="protein sequence ID" value="OGK19646.1"/>
    <property type="molecule type" value="Genomic_DNA"/>
</dbReference>
<dbReference type="Gene3D" id="2.30.150.10">
    <property type="entry name" value="DNA-directed RNA polymerase, beta subunit, external 1 domain"/>
    <property type="match status" value="1"/>
</dbReference>
<dbReference type="AlphaFoldDB" id="A0A1F7GLR1"/>
<dbReference type="GO" id="GO:0032549">
    <property type="term" value="F:ribonucleoside binding"/>
    <property type="evidence" value="ECO:0007669"/>
    <property type="project" value="InterPro"/>
</dbReference>
<dbReference type="PANTHER" id="PTHR20856">
    <property type="entry name" value="DNA-DIRECTED RNA POLYMERASE I SUBUNIT 2"/>
    <property type="match status" value="1"/>
</dbReference>
<gene>
    <name evidence="6" type="primary">rpoB</name>
    <name evidence="15" type="ORF">A2799_01285</name>
</gene>
<dbReference type="Gene3D" id="3.90.1100.10">
    <property type="match status" value="1"/>
</dbReference>
<dbReference type="SUPFAM" id="SSF64484">
    <property type="entry name" value="beta and beta-prime subunits of DNA dependent RNA-polymerase"/>
    <property type="match status" value="1"/>
</dbReference>
<evidence type="ECO:0000259" key="14">
    <source>
        <dbReference type="Pfam" id="PF10385"/>
    </source>
</evidence>
<dbReference type="PROSITE" id="PS01166">
    <property type="entry name" value="RNA_POL_BETA"/>
    <property type="match status" value="1"/>
</dbReference>
<dbReference type="GO" id="GO:0003899">
    <property type="term" value="F:DNA-directed RNA polymerase activity"/>
    <property type="evidence" value="ECO:0007669"/>
    <property type="project" value="UniProtKB-UniRule"/>
</dbReference>
<comment type="catalytic activity">
    <reaction evidence="5 6 8">
        <text>RNA(n) + a ribonucleoside 5'-triphosphate = RNA(n+1) + diphosphate</text>
        <dbReference type="Rhea" id="RHEA:21248"/>
        <dbReference type="Rhea" id="RHEA-COMP:14527"/>
        <dbReference type="Rhea" id="RHEA-COMP:17342"/>
        <dbReference type="ChEBI" id="CHEBI:33019"/>
        <dbReference type="ChEBI" id="CHEBI:61557"/>
        <dbReference type="ChEBI" id="CHEBI:140395"/>
        <dbReference type="EC" id="2.7.7.6"/>
    </reaction>
</comment>
<evidence type="ECO:0000256" key="6">
    <source>
        <dbReference type="HAMAP-Rule" id="MF_01321"/>
    </source>
</evidence>
<feature type="domain" description="RNA polymerase beta subunit protrusion" evidence="12">
    <location>
        <begin position="28"/>
        <end position="376"/>
    </location>
</feature>
<evidence type="ECO:0000259" key="9">
    <source>
        <dbReference type="Pfam" id="PF00562"/>
    </source>
</evidence>
<comment type="similarity">
    <text evidence="6 7">Belongs to the RNA polymerase beta chain family.</text>
</comment>
<evidence type="ECO:0000256" key="5">
    <source>
        <dbReference type="ARBA" id="ARBA00048552"/>
    </source>
</evidence>
<dbReference type="InterPro" id="IPR010243">
    <property type="entry name" value="RNA_pol_bsu_bac"/>
</dbReference>
<dbReference type="Gene3D" id="2.40.50.100">
    <property type="match status" value="1"/>
</dbReference>
<evidence type="ECO:0000256" key="8">
    <source>
        <dbReference type="RuleBase" id="RU363031"/>
    </source>
</evidence>
<comment type="caution">
    <text evidence="15">The sequence shown here is derived from an EMBL/GenBank/DDBJ whole genome shotgun (WGS) entry which is preliminary data.</text>
</comment>
<dbReference type="Pfam" id="PF04561">
    <property type="entry name" value="RNA_pol_Rpb2_2"/>
    <property type="match status" value="1"/>
</dbReference>
<dbReference type="InterPro" id="IPR042107">
    <property type="entry name" value="DNA-dir_RNA_pol_bsu_ext_1_sf"/>
</dbReference>
<reference evidence="15 16" key="1">
    <citation type="journal article" date="2016" name="Nat. Commun.">
        <title>Thousands of microbial genomes shed light on interconnected biogeochemical processes in an aquifer system.</title>
        <authorList>
            <person name="Anantharaman K."/>
            <person name="Brown C.T."/>
            <person name="Hug L.A."/>
            <person name="Sharon I."/>
            <person name="Castelle C.J."/>
            <person name="Probst A.J."/>
            <person name="Thomas B.C."/>
            <person name="Singh A."/>
            <person name="Wilkins M.J."/>
            <person name="Karaoz U."/>
            <person name="Brodie E.L."/>
            <person name="Williams K.H."/>
            <person name="Hubbard S.S."/>
            <person name="Banfield J.F."/>
        </authorList>
    </citation>
    <scope>NUCLEOTIDE SEQUENCE [LARGE SCALE GENOMIC DNA]</scope>
</reference>
<comment type="subunit">
    <text evidence="6 8">The RNAP catalytic core consists of 2 alpha, 1 beta, 1 beta' and 1 omega subunit. When a sigma factor is associated with the core the holoenzyme is formed, which can initiate transcription.</text>
</comment>
<evidence type="ECO:0000313" key="16">
    <source>
        <dbReference type="Proteomes" id="UP000176850"/>
    </source>
</evidence>
<keyword evidence="4 6" id="KW-0804">Transcription</keyword>
<dbReference type="InterPro" id="IPR037033">
    <property type="entry name" value="DNA-dir_RNAP_su2_hyb_sf"/>
</dbReference>
<evidence type="ECO:0000259" key="10">
    <source>
        <dbReference type="Pfam" id="PF04560"/>
    </source>
</evidence>
<dbReference type="GO" id="GO:0000428">
    <property type="term" value="C:DNA-directed RNA polymerase complex"/>
    <property type="evidence" value="ECO:0007669"/>
    <property type="project" value="UniProtKB-KW"/>
</dbReference>
<dbReference type="Pfam" id="PF04565">
    <property type="entry name" value="RNA_pol_Rpb2_3"/>
    <property type="match status" value="1"/>
</dbReference>
<dbReference type="InterPro" id="IPR015712">
    <property type="entry name" value="DNA-dir_RNA_pol_su2"/>
</dbReference>
<dbReference type="EC" id="2.7.7.6" evidence="6 8"/>
<keyword evidence="2 6" id="KW-0808">Transferase</keyword>
<dbReference type="Pfam" id="PF10385">
    <property type="entry name" value="RNA_pol_Rpb2_45"/>
    <property type="match status" value="1"/>
</dbReference>
<dbReference type="Pfam" id="PF04560">
    <property type="entry name" value="RNA_pol_Rpb2_7"/>
    <property type="match status" value="1"/>
</dbReference>
<evidence type="ECO:0000259" key="13">
    <source>
        <dbReference type="Pfam" id="PF04565"/>
    </source>
</evidence>
<name>A0A1F7GLR1_9BACT</name>
<evidence type="ECO:0000259" key="12">
    <source>
        <dbReference type="Pfam" id="PF04563"/>
    </source>
</evidence>
<evidence type="ECO:0000256" key="4">
    <source>
        <dbReference type="ARBA" id="ARBA00023163"/>
    </source>
</evidence>
<dbReference type="InterPro" id="IPR014724">
    <property type="entry name" value="RNA_pol_RPB2_OB-fold"/>
</dbReference>
<accession>A0A1F7GLR1</accession>
<organism evidence="15 16">
    <name type="scientific">Candidatus Roizmanbacteria bacterium RIFCSPHIGHO2_01_FULL_39_24</name>
    <dbReference type="NCBI Taxonomy" id="1802032"/>
    <lineage>
        <taxon>Bacteria</taxon>
        <taxon>Candidatus Roizmaniibacteriota</taxon>
    </lineage>
</organism>
<dbReference type="InterPro" id="IPR007120">
    <property type="entry name" value="DNA-dir_RNAP_su2_dom"/>
</dbReference>
<keyword evidence="1 6" id="KW-0240">DNA-directed RNA polymerase</keyword>
<dbReference type="CDD" id="cd00653">
    <property type="entry name" value="RNA_pol_B_RPB2"/>
    <property type="match status" value="1"/>
</dbReference>
<dbReference type="Gene3D" id="2.40.270.10">
    <property type="entry name" value="DNA-directed RNA polymerase, subunit 2, domain 6"/>
    <property type="match status" value="2"/>
</dbReference>
<sequence length="1070" mass="119326">MATNPSKSKTPKKRIFYGTEDKVDAFDLIQVQKDSWQEFLDTGLFSILHEFFPIEDYTKKNFRLELKDVYFGEPRYTLAECIEKKLSYYFPVYVKVSLFNKRKNTEKTQDVYFFNLPKMTDRGTFVINGIERAVISQISRSPGIYFTAEVDKVTGATVYNAEVRPYIGSWLDFTITKNNLIEAKINKRRKFLATSFLRSFKDMSNNEIISLFSDIDKDIVAKFIVPTLERDGAKTRDEAVLEIYKKLRPGEPLVLNNAYETLDSLFFNPRRYTLSNVGRYKINKKLNLDTPIEKENFVLTLKDAVATIKYLINLTTGKGNFDDIDHLANRRIRTVGELIGMYGVRVGMVRTERDIKARMSMTMTDVDTLPSQIINSKSLIATINSFYRTSQLSTIVDQTNPLSEIDNLRRLTVGGPGGLEKERASFSIRDISSSQYGRICPIRSPEGPNIGVVTYMALYAKINKFGFVETPYKKIIHTKKGNNIISKVGNEITYMQSDDEEIYHITHSSIEIDENGVITQERVPARFGGDMVEVSADKIDFIDISPRQVVGLAASLIPFIQHDDASRALMGTHMLCQAVPLVKPQAPVVGTGMEATVATALGRTIMCPEDATVEYVDGRKIVLKGKSGKNHQYDLNRFMKTNKDVVFDQRPLVSMGQSLKAGDAMIDGPATDHGQLSLGQNLVVAYASLDGLGYEDGFVISQRLVKDDVFTSVVMEEFIADLVDTKLGPEELTRDIPNVREEILANLDKDGLVIVGSEIAPGDVLIGKVAPKGEKELSAEERLLRAIFGEKAKDVKDTSLRMPYGKKGVVVDVKIIDAKKDPNELEPGVLKRIIVTLAQLRKIKVGDKLAGRHGNKGIISKILPAHDMPYLEDGTPVDVVLSTPSMLARMNLGQLFETMLGGTATATNSTFSIPVFEPISEKIISDQLEAAGFKTDGKVKLFDGRTGMEYEKPVLVGVGYILKLVHMVEDKFHARSTGPYSLVTQQPLGGKSQMGGQRFGEMEVWALEAHRVPHTLQEMLTIKSDDVQGRRKAFEAIIKGIDIPQSAIPESFNVLTKELNALGLNVEAID</sequence>
<dbReference type="Gene3D" id="2.40.50.150">
    <property type="match status" value="1"/>
</dbReference>
<dbReference type="HAMAP" id="MF_01321">
    <property type="entry name" value="RNApol_bact_RpoB"/>
    <property type="match status" value="1"/>
</dbReference>
<feature type="domain" description="DNA-directed RNA polymerase beta subunit external 1" evidence="14">
    <location>
        <begin position="486"/>
        <end position="545"/>
    </location>
</feature>
<evidence type="ECO:0000313" key="15">
    <source>
        <dbReference type="EMBL" id="OGK19646.1"/>
    </source>
</evidence>
<feature type="domain" description="DNA-directed RNA polymerase subunit 2 hybrid-binding" evidence="9">
    <location>
        <begin position="610"/>
        <end position="993"/>
    </location>
</feature>
<dbReference type="InterPro" id="IPR007645">
    <property type="entry name" value="RNA_pol_Rpb2_3"/>
</dbReference>
<evidence type="ECO:0000256" key="2">
    <source>
        <dbReference type="ARBA" id="ARBA00022679"/>
    </source>
</evidence>
<dbReference type="InterPro" id="IPR007642">
    <property type="entry name" value="RNA_pol_Rpb2_2"/>
</dbReference>
<feature type="domain" description="RNA polymerase Rpb2" evidence="11">
    <location>
        <begin position="140"/>
        <end position="333"/>
    </location>
</feature>
<keyword evidence="3 6" id="KW-0548">Nucleotidyltransferase</keyword>
<comment type="function">
    <text evidence="6 8">DNA-dependent RNA polymerase catalyzes the transcription of DNA into RNA using the four ribonucleoside triphosphates as substrates.</text>
</comment>
<feature type="domain" description="RNA polymerase Rpb2" evidence="13">
    <location>
        <begin position="395"/>
        <end position="462"/>
    </location>
</feature>
<dbReference type="Pfam" id="PF00562">
    <property type="entry name" value="RNA_pol_Rpb2_6"/>
    <property type="match status" value="1"/>
</dbReference>